<dbReference type="Pfam" id="PF02601">
    <property type="entry name" value="Exonuc_VII_L"/>
    <property type="match status" value="1"/>
</dbReference>
<comment type="catalytic activity">
    <reaction evidence="5 6">
        <text>Exonucleolytic cleavage in either 5'- to 3'- or 3'- to 5'-direction to yield nucleoside 5'-phosphates.</text>
        <dbReference type="EC" id="3.1.11.6"/>
    </reaction>
</comment>
<dbReference type="NCBIfam" id="TIGR00237">
    <property type="entry name" value="xseA"/>
    <property type="match status" value="1"/>
</dbReference>
<keyword evidence="10" id="KW-1185">Reference proteome</keyword>
<name>A0A081BSL9_9BACT</name>
<dbReference type="GO" id="GO:0008855">
    <property type="term" value="F:exodeoxyribonuclease VII activity"/>
    <property type="evidence" value="ECO:0007669"/>
    <property type="project" value="UniProtKB-UniRule"/>
</dbReference>
<feature type="domain" description="Exonuclease VII large subunit C-terminal" evidence="7">
    <location>
        <begin position="125"/>
        <end position="337"/>
    </location>
</feature>
<feature type="domain" description="OB-fold nucleic acid binding" evidence="8">
    <location>
        <begin position="9"/>
        <end position="100"/>
    </location>
</feature>
<dbReference type="GO" id="GO:0009318">
    <property type="term" value="C:exodeoxyribonuclease VII complex"/>
    <property type="evidence" value="ECO:0007669"/>
    <property type="project" value="UniProtKB-UniRule"/>
</dbReference>
<dbReference type="GO" id="GO:0006308">
    <property type="term" value="P:DNA catabolic process"/>
    <property type="evidence" value="ECO:0007669"/>
    <property type="project" value="UniProtKB-UniRule"/>
</dbReference>
<keyword evidence="2 5" id="KW-0540">Nuclease</keyword>
<sequence length="408" mass="45435">MEQIQPEIFSVTALTQSIKRDLEGEFANVWVEGEISNLALPRSGHTYFTLKDAGAQLKAVIFKYMARSVKFELENGMQVLLRGSLSVYEPRGEYQLIVSAAEPRGAGALQAAFEQLKQRLNAEGLFDPAHKKPIPILPKKIGVVTSATGAAIRDILNVVNRRFANVQILIAPVRVQGAEAPGEIANAIAMLNRLPDVDVLIVGRGGGSMEDLWAFNEEVVARAIFASRIPIISAVGHEIDFTIADFVADLRAPTPSAAAELVVQNKANLIHTVNVLTTRLRQNFFHELQRRKERAAQLRRRLPDPKRRVNELQQRIDDLFQRLGRAWQFVFEQKSAQRNTLLAKLDTLSPLGLFAKGYAICRNMETQQPIKSIHDARVGDHLLVRVSDGELCCEVHERLGAQTEYSPL</sequence>
<keyword evidence="1 5" id="KW-0963">Cytoplasm</keyword>
<dbReference type="EC" id="3.1.11.6" evidence="5"/>
<evidence type="ECO:0000256" key="4">
    <source>
        <dbReference type="ARBA" id="ARBA00022839"/>
    </source>
</evidence>
<dbReference type="PANTHER" id="PTHR30008:SF0">
    <property type="entry name" value="EXODEOXYRIBONUCLEASE 7 LARGE SUBUNIT"/>
    <property type="match status" value="1"/>
</dbReference>
<dbReference type="STRING" id="1499966.U14_05685"/>
<keyword evidence="4 5" id="KW-0269">Exonuclease</keyword>
<dbReference type="HOGENOM" id="CLU_023625_3_1_0"/>
<evidence type="ECO:0000313" key="9">
    <source>
        <dbReference type="EMBL" id="GAK54400.1"/>
    </source>
</evidence>
<dbReference type="InterPro" id="IPR025824">
    <property type="entry name" value="OB-fold_nuc-bd_dom"/>
</dbReference>
<comment type="subunit">
    <text evidence="5">Heterooligomer composed of large and small subunits.</text>
</comment>
<dbReference type="InterPro" id="IPR003753">
    <property type="entry name" value="Exonuc_VII_L"/>
</dbReference>
<dbReference type="CDD" id="cd04489">
    <property type="entry name" value="ExoVII_LU_OBF"/>
    <property type="match status" value="1"/>
</dbReference>
<dbReference type="InterPro" id="IPR020579">
    <property type="entry name" value="Exonuc_VII_lsu_C"/>
</dbReference>
<comment type="function">
    <text evidence="5">Bidirectionally degrades single-stranded DNA into large acid-insoluble oligonucleotides, which are then degraded further into small acid-soluble oligonucleotides.</text>
</comment>
<evidence type="ECO:0000256" key="6">
    <source>
        <dbReference type="RuleBase" id="RU004355"/>
    </source>
</evidence>
<evidence type="ECO:0000259" key="7">
    <source>
        <dbReference type="Pfam" id="PF02601"/>
    </source>
</evidence>
<evidence type="ECO:0000256" key="3">
    <source>
        <dbReference type="ARBA" id="ARBA00022801"/>
    </source>
</evidence>
<organism evidence="9">
    <name type="scientific">Candidatus Moduliflexus flocculans</name>
    <dbReference type="NCBI Taxonomy" id="1499966"/>
    <lineage>
        <taxon>Bacteria</taxon>
        <taxon>Candidatus Moduliflexota</taxon>
        <taxon>Candidatus Moduliflexia</taxon>
        <taxon>Candidatus Moduliflexales</taxon>
        <taxon>Candidatus Moduliflexaceae</taxon>
    </lineage>
</organism>
<accession>A0A081BSL9</accession>
<dbReference type="PANTHER" id="PTHR30008">
    <property type="entry name" value="EXODEOXYRIBONUCLEASE 7 LARGE SUBUNIT"/>
    <property type="match status" value="1"/>
</dbReference>
<dbReference type="EMBL" id="DF820461">
    <property type="protein sequence ID" value="GAK54400.1"/>
    <property type="molecule type" value="Genomic_DNA"/>
</dbReference>
<dbReference type="GO" id="GO:0003676">
    <property type="term" value="F:nucleic acid binding"/>
    <property type="evidence" value="ECO:0007669"/>
    <property type="project" value="InterPro"/>
</dbReference>
<reference evidence="9" key="1">
    <citation type="journal article" date="2015" name="PeerJ">
        <title>First genomic representation of candidate bacterial phylum KSB3 points to enhanced environmental sensing as a trigger of wastewater bulking.</title>
        <authorList>
            <person name="Sekiguchi Y."/>
            <person name="Ohashi A."/>
            <person name="Parks D.H."/>
            <person name="Yamauchi T."/>
            <person name="Tyson G.W."/>
            <person name="Hugenholtz P."/>
        </authorList>
    </citation>
    <scope>NUCLEOTIDE SEQUENCE [LARGE SCALE GENOMIC DNA]</scope>
</reference>
<evidence type="ECO:0000256" key="2">
    <source>
        <dbReference type="ARBA" id="ARBA00022722"/>
    </source>
</evidence>
<protein>
    <recommendedName>
        <fullName evidence="5">Exodeoxyribonuclease 7 large subunit</fullName>
        <ecNumber evidence="5">3.1.11.6</ecNumber>
    </recommendedName>
    <alternativeName>
        <fullName evidence="5">Exodeoxyribonuclease VII large subunit</fullName>
        <shortName evidence="5">Exonuclease VII large subunit</shortName>
    </alternativeName>
</protein>
<gene>
    <name evidence="5" type="primary">xseA</name>
    <name evidence="9" type="ORF">U14_05685</name>
</gene>
<dbReference type="GO" id="GO:0005737">
    <property type="term" value="C:cytoplasm"/>
    <property type="evidence" value="ECO:0007669"/>
    <property type="project" value="UniProtKB-SubCell"/>
</dbReference>
<evidence type="ECO:0000256" key="5">
    <source>
        <dbReference type="HAMAP-Rule" id="MF_00378"/>
    </source>
</evidence>
<dbReference type="AlphaFoldDB" id="A0A081BSL9"/>
<keyword evidence="3 5" id="KW-0378">Hydrolase</keyword>
<evidence type="ECO:0000259" key="8">
    <source>
        <dbReference type="Pfam" id="PF13742"/>
    </source>
</evidence>
<dbReference type="Proteomes" id="UP000030700">
    <property type="component" value="Unassembled WGS sequence"/>
</dbReference>
<comment type="similarity">
    <text evidence="5 6">Belongs to the XseA family.</text>
</comment>
<dbReference type="HAMAP" id="MF_00378">
    <property type="entry name" value="Exonuc_7_L"/>
    <property type="match status" value="1"/>
</dbReference>
<proteinExistence type="inferred from homology"/>
<comment type="subcellular location">
    <subcellularLocation>
        <location evidence="5 6">Cytoplasm</location>
    </subcellularLocation>
</comment>
<dbReference type="Pfam" id="PF13742">
    <property type="entry name" value="tRNA_anti_2"/>
    <property type="match status" value="1"/>
</dbReference>
<evidence type="ECO:0000256" key="1">
    <source>
        <dbReference type="ARBA" id="ARBA00022490"/>
    </source>
</evidence>
<evidence type="ECO:0000313" key="10">
    <source>
        <dbReference type="Proteomes" id="UP000030700"/>
    </source>
</evidence>